<sequence>MDTSNSLAQATRDACFIQAGLDAAFRAHLGDITDVEFNFLNPSTDPAGHLTHNQPVEIRCSSSSGIKDFQGTRIAVIDRSSSPAWRWAMQAEADLPEGGDDPAKFIPLARLLADNAPVLRARQGDHEAIIAVDFYPRLDFPTSIAAGIRRSAPENDEQRAVHALADHSGITATESTPKNAAESAEHFSDGTTLHFSSALGAPQITAIEPGLRDTRIIGDAFYYGMEHQMYFQGNFPEATVHLDMNEAAAEIHHSGGKAEATAVLIATMSEDQFLWAWADPTVKDTAAARAAANLYRFGIDHQVPALIRPALPLDYARKRRIPQLALPILGMWTLVGATLADGRVGLVLLDSEALHLPQPTSATTEATLATTAPPEIDEAQARSAYASFRGINL</sequence>
<feature type="region of interest" description="Disordered" evidence="1">
    <location>
        <begin position="166"/>
        <end position="187"/>
    </location>
</feature>
<evidence type="ECO:0000313" key="3">
    <source>
        <dbReference type="Proteomes" id="UP000270649"/>
    </source>
</evidence>
<proteinExistence type="predicted"/>
<dbReference type="AlphaFoldDB" id="A0A3M0FZW0"/>
<dbReference type="Pfam" id="PF21813">
    <property type="entry name" value="DUF6882"/>
    <property type="match status" value="1"/>
</dbReference>
<dbReference type="Proteomes" id="UP000270649">
    <property type="component" value="Unassembled WGS sequence"/>
</dbReference>
<dbReference type="RefSeq" id="WP_121928082.1">
    <property type="nucleotide sequence ID" value="NZ_JBAHVG010000013.1"/>
</dbReference>
<dbReference type="EMBL" id="REGC01000012">
    <property type="protein sequence ID" value="RMB57938.1"/>
    <property type="molecule type" value="Genomic_DNA"/>
</dbReference>
<evidence type="ECO:0000256" key="1">
    <source>
        <dbReference type="SAM" id="MobiDB-lite"/>
    </source>
</evidence>
<gene>
    <name evidence="2" type="ORF">D9543_09075</name>
</gene>
<dbReference type="InterPro" id="IPR049249">
    <property type="entry name" value="DUF6882"/>
</dbReference>
<evidence type="ECO:0000313" key="2">
    <source>
        <dbReference type="EMBL" id="RMB57938.1"/>
    </source>
</evidence>
<name>A0A3M0FZW0_9CORY</name>
<organism evidence="2 3">
    <name type="scientific">Corynebacterium macginleyi</name>
    <dbReference type="NCBI Taxonomy" id="38290"/>
    <lineage>
        <taxon>Bacteria</taxon>
        <taxon>Bacillati</taxon>
        <taxon>Actinomycetota</taxon>
        <taxon>Actinomycetes</taxon>
        <taxon>Mycobacteriales</taxon>
        <taxon>Corynebacteriaceae</taxon>
        <taxon>Corynebacterium</taxon>
    </lineage>
</organism>
<accession>A0A3M0FZW0</accession>
<protein>
    <submittedName>
        <fullName evidence="2">Uncharacterized protein</fullName>
    </submittedName>
</protein>
<comment type="caution">
    <text evidence="2">The sequence shown here is derived from an EMBL/GenBank/DDBJ whole genome shotgun (WGS) entry which is preliminary data.</text>
</comment>
<reference evidence="2 3" key="1">
    <citation type="submission" date="2018-10" db="EMBL/GenBank/DDBJ databases">
        <title>Corynebacterium macginleyi genome sequencing and assembly of the type strain and two clinical samples.</title>
        <authorList>
            <person name="Bernier A.-M."/>
            <person name="Bernard K."/>
        </authorList>
    </citation>
    <scope>NUCLEOTIDE SEQUENCE [LARGE SCALE GENOMIC DNA]</scope>
    <source>
        <strain evidence="2 3">NML 120205</strain>
    </source>
</reference>